<feature type="transmembrane region" description="Helical" evidence="1">
    <location>
        <begin position="86"/>
        <end position="105"/>
    </location>
</feature>
<evidence type="ECO:0000259" key="5">
    <source>
        <dbReference type="PROSITE" id="PS50924"/>
    </source>
</evidence>
<sequence>MKGGISMQILHATYNPWIVILSVLISNLAFYTALDLMFREGKTLGRTRKGWLFGGAIALGTGLWSMFFTSMVAFHVSLPVNYDWRWAFASLPVVVIMCYLALFAVNKGEASIFRFLVSSIIIGLGLIFMHIASVSSLIIPARIHYSSYFIVSFAILIGCLGHYVALHLIFHMERLSLFLRKMTGSLCAGVTLTGAHYLAMTEIEFTPNVFGNMGLVYSDWISHSLIGIISVMISLMIGATIGFSHMDKQVAMQAQRLTELRYHSLFYNNPDAVFTLNMEGKIMTVNPSGYILVGFSEKDLLLKSFFSFIEPSDIEKAQFHFRETAQGEGQEYVIRCIHKEGNLIHSLVKSIPMMFAGKMIGMYAIVKDITAEKLKEEKLQKSEEQYRIIADNSSDLIKVFTVDGEVIYASPSHGSYLGHSPEMLLKEAIYYGIHPEDESEFRRIIGLMLERKASCTVELRRSHLRGDWIWIEAKGTPVVDEEGEIARIVLTERDIRERKAYEDQLRCMAYFDSLTQIPNRRMLQERFTQAVDHANRLEEGIAVMYLDCDRFKMINDTLGHECGDEVLKEIVKRIKRCISKTDTIARLGGDEFVVLLRHITSQEYVREVAEKIYNECSKPMLHQDQEINMAISMGIARYPEDGNNYKTLLKRADEALYEAKRLGRNNFQLWSKKTRVHQIFLDKI</sequence>
<dbReference type="InterPro" id="IPR043128">
    <property type="entry name" value="Rev_trsase/Diguanyl_cyclase"/>
</dbReference>
<comment type="caution">
    <text evidence="6">The sequence shown here is derived from an EMBL/GenBank/DDBJ whole genome shotgun (WGS) entry which is preliminary data.</text>
</comment>
<dbReference type="SUPFAM" id="SSF55785">
    <property type="entry name" value="PYP-like sensor domain (PAS domain)"/>
    <property type="match status" value="2"/>
</dbReference>
<feature type="transmembrane region" description="Helical" evidence="1">
    <location>
        <begin position="50"/>
        <end position="74"/>
    </location>
</feature>
<dbReference type="Proteomes" id="UP000269573">
    <property type="component" value="Unassembled WGS sequence"/>
</dbReference>
<dbReference type="InterPro" id="IPR001610">
    <property type="entry name" value="PAC"/>
</dbReference>
<feature type="transmembrane region" description="Helical" evidence="1">
    <location>
        <begin position="17"/>
        <end position="38"/>
    </location>
</feature>
<evidence type="ECO:0000313" key="7">
    <source>
        <dbReference type="Proteomes" id="UP000269573"/>
    </source>
</evidence>
<feature type="transmembrane region" description="Helical" evidence="1">
    <location>
        <begin position="220"/>
        <end position="243"/>
    </location>
</feature>
<dbReference type="InterPro" id="IPR029787">
    <property type="entry name" value="Nucleotide_cyclase"/>
</dbReference>
<dbReference type="FunFam" id="3.30.70.270:FF:000001">
    <property type="entry name" value="Diguanylate cyclase domain protein"/>
    <property type="match status" value="1"/>
</dbReference>
<dbReference type="NCBIfam" id="TIGR00229">
    <property type="entry name" value="sensory_box"/>
    <property type="match status" value="2"/>
</dbReference>
<keyword evidence="1" id="KW-0472">Membrane</keyword>
<organism evidence="6 7">
    <name type="scientific">Brevibacillus nitrificans</name>
    <dbReference type="NCBI Taxonomy" id="651560"/>
    <lineage>
        <taxon>Bacteria</taxon>
        <taxon>Bacillati</taxon>
        <taxon>Bacillota</taxon>
        <taxon>Bacilli</taxon>
        <taxon>Bacillales</taxon>
        <taxon>Paenibacillaceae</taxon>
        <taxon>Brevibacillus</taxon>
    </lineage>
</organism>
<dbReference type="InterPro" id="IPR013655">
    <property type="entry name" value="PAS_fold_3"/>
</dbReference>
<dbReference type="NCBIfam" id="TIGR00254">
    <property type="entry name" value="GGDEF"/>
    <property type="match status" value="1"/>
</dbReference>
<dbReference type="InterPro" id="IPR005330">
    <property type="entry name" value="MHYT_dom"/>
</dbReference>
<dbReference type="PANTHER" id="PTHR44757">
    <property type="entry name" value="DIGUANYLATE CYCLASE DGCP"/>
    <property type="match status" value="1"/>
</dbReference>
<evidence type="ECO:0000313" key="6">
    <source>
        <dbReference type="EMBL" id="RNB83236.1"/>
    </source>
</evidence>
<dbReference type="Pfam" id="PF08447">
    <property type="entry name" value="PAS_3"/>
    <property type="match status" value="1"/>
</dbReference>
<evidence type="ECO:0000256" key="1">
    <source>
        <dbReference type="PROSITE-ProRule" id="PRU00244"/>
    </source>
</evidence>
<dbReference type="Pfam" id="PF03707">
    <property type="entry name" value="MHYT"/>
    <property type="match status" value="1"/>
</dbReference>
<dbReference type="InterPro" id="IPR052155">
    <property type="entry name" value="Biofilm_reg_signaling"/>
</dbReference>
<dbReference type="CDD" id="cd01949">
    <property type="entry name" value="GGDEF"/>
    <property type="match status" value="1"/>
</dbReference>
<reference evidence="6 7" key="1">
    <citation type="submission" date="2018-10" db="EMBL/GenBank/DDBJ databases">
        <title>Phylogenomics of Brevibacillus.</title>
        <authorList>
            <person name="Dunlap C."/>
        </authorList>
    </citation>
    <scope>NUCLEOTIDE SEQUENCE [LARGE SCALE GENOMIC DNA]</scope>
    <source>
        <strain evidence="6 7">JCM 15774</strain>
    </source>
</reference>
<feature type="domain" description="PAS" evidence="2">
    <location>
        <begin position="258"/>
        <end position="328"/>
    </location>
</feature>
<gene>
    <name evidence="6" type="ORF">EDM59_19580</name>
</gene>
<dbReference type="PANTHER" id="PTHR44757:SF2">
    <property type="entry name" value="BIOFILM ARCHITECTURE MAINTENANCE PROTEIN MBAA"/>
    <property type="match status" value="1"/>
</dbReference>
<dbReference type="Gene3D" id="3.30.450.20">
    <property type="entry name" value="PAS domain"/>
    <property type="match status" value="2"/>
</dbReference>
<keyword evidence="7" id="KW-1185">Reference proteome</keyword>
<feature type="transmembrane region" description="Helical" evidence="1">
    <location>
        <begin position="112"/>
        <end position="139"/>
    </location>
</feature>
<evidence type="ECO:0000259" key="3">
    <source>
        <dbReference type="PROSITE" id="PS50113"/>
    </source>
</evidence>
<dbReference type="SMART" id="SM00267">
    <property type="entry name" value="GGDEF"/>
    <property type="match status" value="1"/>
</dbReference>
<dbReference type="InterPro" id="IPR035965">
    <property type="entry name" value="PAS-like_dom_sf"/>
</dbReference>
<dbReference type="PROSITE" id="PS50113">
    <property type="entry name" value="PAC"/>
    <property type="match status" value="2"/>
</dbReference>
<dbReference type="Gene3D" id="3.30.70.270">
    <property type="match status" value="1"/>
</dbReference>
<dbReference type="CDD" id="cd00130">
    <property type="entry name" value="PAS"/>
    <property type="match status" value="2"/>
</dbReference>
<feature type="domain" description="PAC" evidence="3">
    <location>
        <begin position="455"/>
        <end position="507"/>
    </location>
</feature>
<evidence type="ECO:0000259" key="4">
    <source>
        <dbReference type="PROSITE" id="PS50887"/>
    </source>
</evidence>
<feature type="domain" description="PAC" evidence="3">
    <location>
        <begin position="330"/>
        <end position="381"/>
    </location>
</feature>
<dbReference type="SMART" id="SM00091">
    <property type="entry name" value="PAS"/>
    <property type="match status" value="2"/>
</dbReference>
<feature type="domain" description="GGDEF" evidence="4">
    <location>
        <begin position="539"/>
        <end position="672"/>
    </location>
</feature>
<feature type="transmembrane region" description="Helical" evidence="1">
    <location>
        <begin position="145"/>
        <end position="170"/>
    </location>
</feature>
<dbReference type="InterPro" id="IPR000014">
    <property type="entry name" value="PAS"/>
</dbReference>
<name>A0A3M8D565_9BACL</name>
<dbReference type="PROSITE" id="PS50112">
    <property type="entry name" value="PAS"/>
    <property type="match status" value="2"/>
</dbReference>
<evidence type="ECO:0000259" key="2">
    <source>
        <dbReference type="PROSITE" id="PS50112"/>
    </source>
</evidence>
<keyword evidence="1" id="KW-0812">Transmembrane</keyword>
<accession>A0A3M8D565</accession>
<feature type="domain" description="PAS" evidence="2">
    <location>
        <begin position="382"/>
        <end position="452"/>
    </location>
</feature>
<dbReference type="Pfam" id="PF00990">
    <property type="entry name" value="GGDEF"/>
    <property type="match status" value="1"/>
</dbReference>
<keyword evidence="1" id="KW-1133">Transmembrane helix</keyword>
<feature type="domain" description="MHYT" evidence="5">
    <location>
        <begin position="14"/>
        <end position="206"/>
    </location>
</feature>
<dbReference type="SMART" id="SM00086">
    <property type="entry name" value="PAC"/>
    <property type="match status" value="2"/>
</dbReference>
<dbReference type="SUPFAM" id="SSF55073">
    <property type="entry name" value="Nucleotide cyclase"/>
    <property type="match status" value="1"/>
</dbReference>
<dbReference type="PROSITE" id="PS50887">
    <property type="entry name" value="GGDEF"/>
    <property type="match status" value="1"/>
</dbReference>
<dbReference type="InterPro" id="IPR000700">
    <property type="entry name" value="PAS-assoc_C"/>
</dbReference>
<dbReference type="Pfam" id="PF13426">
    <property type="entry name" value="PAS_9"/>
    <property type="match status" value="1"/>
</dbReference>
<dbReference type="AlphaFoldDB" id="A0A3M8D565"/>
<dbReference type="EMBL" id="RHHU01000011">
    <property type="protein sequence ID" value="RNB83236.1"/>
    <property type="molecule type" value="Genomic_DNA"/>
</dbReference>
<proteinExistence type="predicted"/>
<dbReference type="PROSITE" id="PS50924">
    <property type="entry name" value="MHYT"/>
    <property type="match status" value="1"/>
</dbReference>
<feature type="transmembrane region" description="Helical" evidence="1">
    <location>
        <begin position="182"/>
        <end position="200"/>
    </location>
</feature>
<dbReference type="InterPro" id="IPR000160">
    <property type="entry name" value="GGDEF_dom"/>
</dbReference>
<protein>
    <submittedName>
        <fullName evidence="6">Diguanylate cyclase</fullName>
    </submittedName>
</protein>
<dbReference type="GO" id="GO:0016020">
    <property type="term" value="C:membrane"/>
    <property type="evidence" value="ECO:0007669"/>
    <property type="project" value="UniProtKB-UniRule"/>
</dbReference>